<dbReference type="InterPro" id="IPR002791">
    <property type="entry name" value="ARMT1-like_metal-bd"/>
</dbReference>
<comment type="similarity">
    <text evidence="3">Belongs to the damage-control phosphatase family. Sugar phosphate phosphatase III subfamily.</text>
</comment>
<accession>A0A951PGD8</accession>
<protein>
    <submittedName>
        <fullName evidence="9">Protein-glutamate O-methyltransferase family protein</fullName>
    </submittedName>
</protein>
<name>A0A951PGD8_9CYAN</name>
<evidence type="ECO:0000256" key="2">
    <source>
        <dbReference type="ARBA" id="ARBA00001936"/>
    </source>
</evidence>
<organism evidence="9 10">
    <name type="scientific">Symplocastrum torsivum CPER-KK1</name>
    <dbReference type="NCBI Taxonomy" id="450513"/>
    <lineage>
        <taxon>Bacteria</taxon>
        <taxon>Bacillati</taxon>
        <taxon>Cyanobacteriota</taxon>
        <taxon>Cyanophyceae</taxon>
        <taxon>Oscillatoriophycideae</taxon>
        <taxon>Oscillatoriales</taxon>
        <taxon>Microcoleaceae</taxon>
        <taxon>Symplocastrum</taxon>
    </lineage>
</organism>
<proteinExistence type="inferred from homology"/>
<dbReference type="Proteomes" id="UP000753908">
    <property type="component" value="Unassembled WGS sequence"/>
</dbReference>
<dbReference type="PANTHER" id="PTHR12260:SF6">
    <property type="entry name" value="DAMAGE-CONTROL PHOSPHATASE ARMT1"/>
    <property type="match status" value="1"/>
</dbReference>
<reference evidence="9" key="2">
    <citation type="journal article" date="2022" name="Microbiol. Resour. Announc.">
        <title>Metagenome Sequencing to Explore Phylogenomics of Terrestrial Cyanobacteria.</title>
        <authorList>
            <person name="Ward R.D."/>
            <person name="Stajich J.E."/>
            <person name="Johansen J.R."/>
            <person name="Huntemann M."/>
            <person name="Clum A."/>
            <person name="Foster B."/>
            <person name="Foster B."/>
            <person name="Roux S."/>
            <person name="Palaniappan K."/>
            <person name="Varghese N."/>
            <person name="Mukherjee S."/>
            <person name="Reddy T.B.K."/>
            <person name="Daum C."/>
            <person name="Copeland A."/>
            <person name="Chen I.A."/>
            <person name="Ivanova N.N."/>
            <person name="Kyrpides N.C."/>
            <person name="Shapiro N."/>
            <person name="Eloe-Fadrosh E.A."/>
            <person name="Pietrasiak N."/>
        </authorList>
    </citation>
    <scope>NUCLEOTIDE SEQUENCE</scope>
    <source>
        <strain evidence="9">CPER-KK1</strain>
    </source>
</reference>
<keyword evidence="6" id="KW-0464">Manganese</keyword>
<dbReference type="Gene3D" id="3.40.50.10880">
    <property type="entry name" value="Uncharacterised protein PF01937, DUF89, domain 3"/>
    <property type="match status" value="1"/>
</dbReference>
<evidence type="ECO:0000256" key="5">
    <source>
        <dbReference type="ARBA" id="ARBA00022801"/>
    </source>
</evidence>
<comment type="catalytic activity">
    <reaction evidence="7">
        <text>beta-D-fructose 6-phosphate = dihydroxyacetone + D-glyceraldehyde 3-phosphate</text>
        <dbReference type="Rhea" id="RHEA:28002"/>
        <dbReference type="ChEBI" id="CHEBI:16016"/>
        <dbReference type="ChEBI" id="CHEBI:57634"/>
        <dbReference type="ChEBI" id="CHEBI:59776"/>
    </reaction>
</comment>
<evidence type="ECO:0000313" key="10">
    <source>
        <dbReference type="Proteomes" id="UP000753908"/>
    </source>
</evidence>
<dbReference type="InterPro" id="IPR039763">
    <property type="entry name" value="ARMT1"/>
</dbReference>
<gene>
    <name evidence="9" type="ORF">KME25_01120</name>
</gene>
<evidence type="ECO:0000256" key="3">
    <source>
        <dbReference type="ARBA" id="ARBA00009519"/>
    </source>
</evidence>
<dbReference type="InterPro" id="IPR036075">
    <property type="entry name" value="ARMT-1-like_metal-bd_sf"/>
</dbReference>
<dbReference type="GO" id="GO:0046872">
    <property type="term" value="F:metal ion binding"/>
    <property type="evidence" value="ECO:0007669"/>
    <property type="project" value="UniProtKB-KW"/>
</dbReference>
<evidence type="ECO:0000259" key="8">
    <source>
        <dbReference type="Pfam" id="PF01937"/>
    </source>
</evidence>
<feature type="domain" description="Damage-control phosphatase ARMT1-like metal-binding" evidence="8">
    <location>
        <begin position="11"/>
        <end position="374"/>
    </location>
</feature>
<comment type="caution">
    <text evidence="9">The sequence shown here is derived from an EMBL/GenBank/DDBJ whole genome shotgun (WGS) entry which is preliminary data.</text>
</comment>
<keyword evidence="4" id="KW-0479">Metal-binding</keyword>
<evidence type="ECO:0000256" key="7">
    <source>
        <dbReference type="ARBA" id="ARBA00048809"/>
    </source>
</evidence>
<keyword evidence="5" id="KW-0378">Hydrolase</keyword>
<comment type="catalytic activity">
    <reaction evidence="1">
        <text>beta-D-fructose 1-phosphate + H2O = D-fructose + phosphate</text>
        <dbReference type="Rhea" id="RHEA:35603"/>
        <dbReference type="ChEBI" id="CHEBI:15377"/>
        <dbReference type="ChEBI" id="CHEBI:37721"/>
        <dbReference type="ChEBI" id="CHEBI:43474"/>
        <dbReference type="ChEBI" id="CHEBI:138881"/>
    </reaction>
</comment>
<reference evidence="9" key="1">
    <citation type="submission" date="2021-05" db="EMBL/GenBank/DDBJ databases">
        <authorList>
            <person name="Pietrasiak N."/>
            <person name="Ward R."/>
            <person name="Stajich J.E."/>
            <person name="Kurbessoian T."/>
        </authorList>
    </citation>
    <scope>NUCLEOTIDE SEQUENCE</scope>
    <source>
        <strain evidence="9">CPER-KK1</strain>
    </source>
</reference>
<evidence type="ECO:0000256" key="6">
    <source>
        <dbReference type="ARBA" id="ARBA00023211"/>
    </source>
</evidence>
<dbReference type="Gene3D" id="1.20.930.60">
    <property type="match status" value="1"/>
</dbReference>
<comment type="cofactor">
    <cofactor evidence="2">
        <name>Mn(2+)</name>
        <dbReference type="ChEBI" id="CHEBI:29035"/>
    </cofactor>
</comment>
<dbReference type="GO" id="GO:0006974">
    <property type="term" value="P:DNA damage response"/>
    <property type="evidence" value="ECO:0007669"/>
    <property type="project" value="TreeGrafter"/>
</dbReference>
<sequence length="399" mass="46097">MSEEGSFAHLTLTQRLPAIVRRVLEENNFPLTITQKLERLIQELPYGIVRSLQDDQGQDLAAWATYLEPFEGRRWIDIPWYFAEVYLYRRILEATQYFLPGEWQGIDPFEPQKRGSLEKVMHSIRDMSSQINTFIKSKLDREAGSNQTELITLLYFALWGNRIDLSLFPTDAGEHERSQIETYREQANILVDDTAILAERVASFNGVRLDFIVDNAGFELFCDLCLADFLLNTGAAGTIYLHLKAQPLFVSDAMVKDVHYTLEVLAADRDSEVQSLAHRLQEHIAQGRLQCCEHPFWTAPLSFWEMPEELHRDLAQSCLIFVKGDANYRRCLGDRQWTFTTSFHDIVCYFPAPFVTLRTLKSEIVVGLQLEQVEALNHEDPQWLTNGQWGVIQYFCQGF</sequence>
<evidence type="ECO:0000256" key="4">
    <source>
        <dbReference type="ARBA" id="ARBA00022723"/>
    </source>
</evidence>
<dbReference type="GO" id="GO:0016791">
    <property type="term" value="F:phosphatase activity"/>
    <property type="evidence" value="ECO:0007669"/>
    <property type="project" value="TreeGrafter"/>
</dbReference>
<dbReference type="AlphaFoldDB" id="A0A951PGD8"/>
<dbReference type="SUPFAM" id="SSF111321">
    <property type="entry name" value="AF1104-like"/>
    <property type="match status" value="1"/>
</dbReference>
<dbReference type="PANTHER" id="PTHR12260">
    <property type="entry name" value="DAMAGE-CONTROL PHOSPHATASE ARMT1"/>
    <property type="match status" value="1"/>
</dbReference>
<dbReference type="EMBL" id="JAHHIF010000001">
    <property type="protein sequence ID" value="MBW4543041.1"/>
    <property type="molecule type" value="Genomic_DNA"/>
</dbReference>
<evidence type="ECO:0000256" key="1">
    <source>
        <dbReference type="ARBA" id="ARBA00001326"/>
    </source>
</evidence>
<dbReference type="Pfam" id="PF01937">
    <property type="entry name" value="ARMT1-like_dom"/>
    <property type="match status" value="1"/>
</dbReference>
<evidence type="ECO:0000313" key="9">
    <source>
        <dbReference type="EMBL" id="MBW4543041.1"/>
    </source>
</evidence>